<comment type="pathway">
    <text evidence="1">Porphyrin-containing compound metabolism; protoporphyrin-IX biosynthesis; coproporphyrinogen-III from 5-aminolevulinate: step 4/4.</text>
</comment>
<dbReference type="InterPro" id="IPR000257">
    <property type="entry name" value="Uroporphyrinogen_deCOase"/>
</dbReference>
<reference evidence="8" key="1">
    <citation type="submission" date="2018-05" db="EMBL/GenBank/DDBJ databases">
        <authorList>
            <person name="Lanie J.A."/>
            <person name="Ng W.-L."/>
            <person name="Kazmierczak K.M."/>
            <person name="Andrzejewski T.M."/>
            <person name="Davidsen T.M."/>
            <person name="Wayne K.J."/>
            <person name="Tettelin H."/>
            <person name="Glass J.I."/>
            <person name="Rusch D."/>
            <person name="Podicherti R."/>
            <person name="Tsui H.-C.T."/>
            <person name="Winkler M.E."/>
        </authorList>
    </citation>
    <scope>NUCLEOTIDE SEQUENCE</scope>
</reference>
<evidence type="ECO:0000256" key="4">
    <source>
        <dbReference type="ARBA" id="ARBA00022793"/>
    </source>
</evidence>
<dbReference type="GO" id="GO:0006782">
    <property type="term" value="P:protoporphyrinogen IX biosynthetic process"/>
    <property type="evidence" value="ECO:0007669"/>
    <property type="project" value="UniProtKB-UniPathway"/>
</dbReference>
<evidence type="ECO:0000259" key="7">
    <source>
        <dbReference type="PROSITE" id="PS00907"/>
    </source>
</evidence>
<keyword evidence="6" id="KW-0627">Porphyrin biosynthesis</keyword>
<dbReference type="PANTHER" id="PTHR21091:SF169">
    <property type="entry name" value="UROPORPHYRINOGEN DECARBOXYLASE"/>
    <property type="match status" value="1"/>
</dbReference>
<dbReference type="AlphaFoldDB" id="A0A381PB44"/>
<sequence length="358" mass="38934">MPLPSNHPSCAFDESPYLRACRLQQVDHVPVWFQRQAGRSLPEYRQIRGEGSILRTIEDASLTAEITMQPVRRYGVDAAILFSDIVVPVNAVGFKIEVVPGVGPTAEDPFRTRNDLNRLRPLEPEIDTPYVLDAVSLLVEQLEVPLIGFAGAPFTVASYLIEGQPSRNHARTKSLMHSDPALWHELMMRLSDISISSMRSQVLAGASAVQLFDSWAGALGPADYKEHVLPHSRRVFEELADLGVPRAHFGVGTAEILSLMGEAGADVVGADWRVPIDEVRSRVGPNTAVQGNLDPAVCLADWPVVAKKTREVLKAAGGKPGHIFNLGHGVLPETNPAILERVVELVHAEGLNPDLSAT</sequence>
<dbReference type="CDD" id="cd00717">
    <property type="entry name" value="URO-D"/>
    <property type="match status" value="1"/>
</dbReference>
<evidence type="ECO:0000256" key="5">
    <source>
        <dbReference type="ARBA" id="ARBA00023239"/>
    </source>
</evidence>
<feature type="domain" description="Uroporphyrinogen decarboxylase (URO-D)" evidence="7">
    <location>
        <begin position="147"/>
        <end position="163"/>
    </location>
</feature>
<dbReference type="GO" id="GO:0005829">
    <property type="term" value="C:cytosol"/>
    <property type="evidence" value="ECO:0007669"/>
    <property type="project" value="TreeGrafter"/>
</dbReference>
<dbReference type="InterPro" id="IPR006361">
    <property type="entry name" value="Uroporphyrinogen_deCO2ase_HemE"/>
</dbReference>
<dbReference type="NCBIfam" id="TIGR01464">
    <property type="entry name" value="hemE"/>
    <property type="match status" value="1"/>
</dbReference>
<evidence type="ECO:0000256" key="2">
    <source>
        <dbReference type="ARBA" id="ARBA00009935"/>
    </source>
</evidence>
<dbReference type="PROSITE" id="PS00907">
    <property type="entry name" value="UROD_2"/>
    <property type="match status" value="1"/>
</dbReference>
<keyword evidence="4" id="KW-0210">Decarboxylase</keyword>
<dbReference type="PANTHER" id="PTHR21091">
    <property type="entry name" value="METHYLTETRAHYDROFOLATE:HOMOCYSTEINE METHYLTRANSFERASE RELATED"/>
    <property type="match status" value="1"/>
</dbReference>
<dbReference type="Pfam" id="PF01208">
    <property type="entry name" value="URO-D"/>
    <property type="match status" value="1"/>
</dbReference>
<proteinExistence type="inferred from homology"/>
<protein>
    <recommendedName>
        <fullName evidence="3">uroporphyrinogen decarboxylase</fullName>
        <ecNumber evidence="3">4.1.1.37</ecNumber>
    </recommendedName>
</protein>
<dbReference type="SUPFAM" id="SSF51726">
    <property type="entry name" value="UROD/MetE-like"/>
    <property type="match status" value="1"/>
</dbReference>
<keyword evidence="5" id="KW-0456">Lyase</keyword>
<comment type="similarity">
    <text evidence="2">Belongs to the uroporphyrinogen decarboxylase family.</text>
</comment>
<dbReference type="EC" id="4.1.1.37" evidence="3"/>
<gene>
    <name evidence="8" type="ORF">METZ01_LOCUS17059</name>
</gene>
<dbReference type="EMBL" id="UINC01000928">
    <property type="protein sequence ID" value="SUZ64205.1"/>
    <property type="molecule type" value="Genomic_DNA"/>
</dbReference>
<evidence type="ECO:0000256" key="6">
    <source>
        <dbReference type="ARBA" id="ARBA00023244"/>
    </source>
</evidence>
<dbReference type="Gene3D" id="3.20.20.210">
    <property type="match status" value="1"/>
</dbReference>
<name>A0A381PB44_9ZZZZ</name>
<dbReference type="InterPro" id="IPR038071">
    <property type="entry name" value="UROD/MetE-like_sf"/>
</dbReference>
<evidence type="ECO:0000256" key="1">
    <source>
        <dbReference type="ARBA" id="ARBA00004804"/>
    </source>
</evidence>
<organism evidence="8">
    <name type="scientific">marine metagenome</name>
    <dbReference type="NCBI Taxonomy" id="408172"/>
    <lineage>
        <taxon>unclassified sequences</taxon>
        <taxon>metagenomes</taxon>
        <taxon>ecological metagenomes</taxon>
    </lineage>
</organism>
<accession>A0A381PB44</accession>
<evidence type="ECO:0000313" key="8">
    <source>
        <dbReference type="EMBL" id="SUZ64205.1"/>
    </source>
</evidence>
<dbReference type="UniPathway" id="UPA00251">
    <property type="reaction ID" value="UER00321"/>
</dbReference>
<evidence type="ECO:0000256" key="3">
    <source>
        <dbReference type="ARBA" id="ARBA00012288"/>
    </source>
</evidence>
<dbReference type="HAMAP" id="MF_00218">
    <property type="entry name" value="URO_D"/>
    <property type="match status" value="1"/>
</dbReference>
<dbReference type="GO" id="GO:0004853">
    <property type="term" value="F:uroporphyrinogen decarboxylase activity"/>
    <property type="evidence" value="ECO:0007669"/>
    <property type="project" value="UniProtKB-EC"/>
</dbReference>